<dbReference type="InterPro" id="IPR012132">
    <property type="entry name" value="GMC_OxRdtase"/>
</dbReference>
<dbReference type="PANTHER" id="PTHR11552:SF147">
    <property type="entry name" value="CHOLINE DEHYDROGENASE, MITOCHONDRIAL"/>
    <property type="match status" value="1"/>
</dbReference>
<protein>
    <submittedName>
        <fullName evidence="8">Glucose dehydrogenase [acceptor]</fullName>
    </submittedName>
</protein>
<dbReference type="OMA" id="LKVGWPT"/>
<dbReference type="Pfam" id="PF05199">
    <property type="entry name" value="GMC_oxred_C"/>
    <property type="match status" value="1"/>
</dbReference>
<dbReference type="PROSITE" id="PS00623">
    <property type="entry name" value="GMC_OXRED_1"/>
    <property type="match status" value="1"/>
</dbReference>
<dbReference type="GO" id="GO:0016614">
    <property type="term" value="F:oxidoreductase activity, acting on CH-OH group of donors"/>
    <property type="evidence" value="ECO:0007669"/>
    <property type="project" value="InterPro"/>
</dbReference>
<gene>
    <name evidence="8" type="ORF">EAG_07879</name>
</gene>
<dbReference type="GO" id="GO:0050660">
    <property type="term" value="F:flavin adenine dinucleotide binding"/>
    <property type="evidence" value="ECO:0007669"/>
    <property type="project" value="InterPro"/>
</dbReference>
<dbReference type="Gene3D" id="3.30.560.10">
    <property type="entry name" value="Glucose Oxidase, domain 3"/>
    <property type="match status" value="1"/>
</dbReference>
<dbReference type="PANTHER" id="PTHR11552">
    <property type="entry name" value="GLUCOSE-METHANOL-CHOLINE GMC OXIDOREDUCTASE"/>
    <property type="match status" value="1"/>
</dbReference>
<keyword evidence="4 5" id="KW-0274">FAD</keyword>
<dbReference type="AlphaFoldDB" id="E2ACY0"/>
<name>E2ACY0_CAMFO</name>
<comment type="cofactor">
    <cofactor evidence="1">
        <name>FAD</name>
        <dbReference type="ChEBI" id="CHEBI:57692"/>
    </cofactor>
</comment>
<evidence type="ECO:0000259" key="6">
    <source>
        <dbReference type="PROSITE" id="PS00623"/>
    </source>
</evidence>
<dbReference type="Pfam" id="PF00732">
    <property type="entry name" value="GMC_oxred_N"/>
    <property type="match status" value="1"/>
</dbReference>
<dbReference type="OrthoDB" id="269227at2759"/>
<evidence type="ECO:0000256" key="2">
    <source>
        <dbReference type="ARBA" id="ARBA00010790"/>
    </source>
</evidence>
<evidence type="ECO:0000256" key="4">
    <source>
        <dbReference type="ARBA" id="ARBA00022827"/>
    </source>
</evidence>
<dbReference type="SUPFAM" id="SSF51905">
    <property type="entry name" value="FAD/NAD(P)-binding domain"/>
    <property type="match status" value="1"/>
</dbReference>
<dbReference type="InParanoid" id="E2ACY0"/>
<evidence type="ECO:0000313" key="8">
    <source>
        <dbReference type="EMBL" id="EFN68710.1"/>
    </source>
</evidence>
<dbReference type="EMBL" id="GL438602">
    <property type="protein sequence ID" value="EFN68710.1"/>
    <property type="molecule type" value="Genomic_DNA"/>
</dbReference>
<feature type="domain" description="Glucose-methanol-choline oxidoreductase N-terminal" evidence="7">
    <location>
        <begin position="314"/>
        <end position="328"/>
    </location>
</feature>
<evidence type="ECO:0000256" key="1">
    <source>
        <dbReference type="ARBA" id="ARBA00001974"/>
    </source>
</evidence>
<keyword evidence="3 5" id="KW-0285">Flavoprotein</keyword>
<reference evidence="8 9" key="1">
    <citation type="journal article" date="2010" name="Science">
        <title>Genomic comparison of the ants Camponotus floridanus and Harpegnathos saltator.</title>
        <authorList>
            <person name="Bonasio R."/>
            <person name="Zhang G."/>
            <person name="Ye C."/>
            <person name="Mutti N.S."/>
            <person name="Fang X."/>
            <person name="Qin N."/>
            <person name="Donahue G."/>
            <person name="Yang P."/>
            <person name="Li Q."/>
            <person name="Li C."/>
            <person name="Zhang P."/>
            <person name="Huang Z."/>
            <person name="Berger S.L."/>
            <person name="Reinberg D."/>
            <person name="Wang J."/>
            <person name="Liebig J."/>
        </authorList>
    </citation>
    <scope>NUCLEOTIDE SEQUENCE [LARGE SCALE GENOMIC DNA]</scope>
    <source>
        <strain evidence="9">C129</strain>
    </source>
</reference>
<keyword evidence="9" id="KW-1185">Reference proteome</keyword>
<feature type="domain" description="Glucose-methanol-choline oxidoreductase N-terminal" evidence="6">
    <location>
        <begin position="134"/>
        <end position="157"/>
    </location>
</feature>
<dbReference type="Gene3D" id="3.50.50.60">
    <property type="entry name" value="FAD/NAD(P)-binding domain"/>
    <property type="match status" value="1"/>
</dbReference>
<organism evidence="9">
    <name type="scientific">Camponotus floridanus</name>
    <name type="common">Florida carpenter ant</name>
    <dbReference type="NCBI Taxonomy" id="104421"/>
    <lineage>
        <taxon>Eukaryota</taxon>
        <taxon>Metazoa</taxon>
        <taxon>Ecdysozoa</taxon>
        <taxon>Arthropoda</taxon>
        <taxon>Hexapoda</taxon>
        <taxon>Insecta</taxon>
        <taxon>Pterygota</taxon>
        <taxon>Neoptera</taxon>
        <taxon>Endopterygota</taxon>
        <taxon>Hymenoptera</taxon>
        <taxon>Apocrita</taxon>
        <taxon>Aculeata</taxon>
        <taxon>Formicoidea</taxon>
        <taxon>Formicidae</taxon>
        <taxon>Formicinae</taxon>
        <taxon>Camponotus</taxon>
    </lineage>
</organism>
<dbReference type="Proteomes" id="UP000000311">
    <property type="component" value="Unassembled WGS sequence"/>
</dbReference>
<comment type="similarity">
    <text evidence="2 5">Belongs to the GMC oxidoreductase family.</text>
</comment>
<dbReference type="PROSITE" id="PS00624">
    <property type="entry name" value="GMC_OXRED_2"/>
    <property type="match status" value="1"/>
</dbReference>
<dbReference type="SUPFAM" id="SSF54373">
    <property type="entry name" value="FAD-linked reductases, C-terminal domain"/>
    <property type="match status" value="1"/>
</dbReference>
<proteinExistence type="inferred from homology"/>
<dbReference type="PIRSF" id="PIRSF000137">
    <property type="entry name" value="Alcohol_oxidase"/>
    <property type="match status" value="1"/>
</dbReference>
<sequence>MEACLTASCAAAINSSPANIFAYLVQTLLAAQCSLASDIYPPDRSEEIAASNIEFDFIIVGSGSAGSVVANRLTEVEDWKVLLIEAGDNPSVFNEIPGAILMQLNSPVDYSYDVEPEKFACHGSKNKLCKWAKGKALGGSSTLNAMLYIMGNDEDYNEWSRMGNEGWSYDEVLPYFKKSQSCGHGHSDEWRSKYCGHDGPLNIRYFNYTNPDVFEMVLDAAREMDIPILDVINNGEKFIGYGVAQGTLDKGRRMSTSKAFLSSIKDRSNLYVMKSTRADAILLDGTRAVGVRVTLKDGRSIDVKASKEVILSAGSIGSPQLLMLSGIGPKQHLYEMGIPNVVDLPVGQNLQDHLRWTGIFLDFKNHSAIFSPTYLLDEAYEYLIYNRGPFATSAAYDLHGFVNVHDSSSKYPNIQFHHIHFLQGQMDKAFASLVQMYINKEISQDIVKLLTDKSILAPIPVLLKPKSTGELRLRSKDPADPIRIFANYYSVQEDMDTMLKSLDIVKKMLNTETFKRHGIRLHHLDIADCRDTEPDSEEYWKCNLRHMSFTIYHPVGTTKMGPQSDPTAVVSPRLKVHGIQGLRVIDASIMPTITSGNTNAPTIMIGEKGADLIKEDWAIIKSNDEL</sequence>
<evidence type="ECO:0000256" key="3">
    <source>
        <dbReference type="ARBA" id="ARBA00022630"/>
    </source>
</evidence>
<evidence type="ECO:0000313" key="9">
    <source>
        <dbReference type="Proteomes" id="UP000000311"/>
    </source>
</evidence>
<evidence type="ECO:0000259" key="7">
    <source>
        <dbReference type="PROSITE" id="PS00624"/>
    </source>
</evidence>
<evidence type="ECO:0000256" key="5">
    <source>
        <dbReference type="RuleBase" id="RU003968"/>
    </source>
</evidence>
<accession>E2ACY0</accession>
<dbReference type="STRING" id="104421.E2ACY0"/>
<dbReference type="InterPro" id="IPR000172">
    <property type="entry name" value="GMC_OxRdtase_N"/>
</dbReference>
<dbReference type="InterPro" id="IPR036188">
    <property type="entry name" value="FAD/NAD-bd_sf"/>
</dbReference>
<dbReference type="InterPro" id="IPR007867">
    <property type="entry name" value="GMC_OxRtase_C"/>
</dbReference>